<evidence type="ECO:0000256" key="1">
    <source>
        <dbReference type="ARBA" id="ARBA00003257"/>
    </source>
</evidence>
<dbReference type="STRING" id="166423.A0A0M8ZQS3"/>
<keyword evidence="6" id="KW-0830">Ubiquinone</keyword>
<keyword evidence="7" id="KW-1185">Reference proteome</keyword>
<evidence type="ECO:0000256" key="2">
    <source>
        <dbReference type="ARBA" id="ARBA00012944"/>
    </source>
</evidence>
<keyword evidence="4" id="KW-1133">Transmembrane helix</keyword>
<evidence type="ECO:0000256" key="3">
    <source>
        <dbReference type="ARBA" id="ARBA00049551"/>
    </source>
</evidence>
<protein>
    <recommendedName>
        <fullName evidence="2">NADH:ubiquinone reductase (H(+)-translocating)</fullName>
        <ecNumber evidence="2">7.1.1.2</ecNumber>
    </recommendedName>
</protein>
<dbReference type="OrthoDB" id="10069788at2759"/>
<evidence type="ECO:0000313" key="6">
    <source>
        <dbReference type="EMBL" id="KOX69215.1"/>
    </source>
</evidence>
<organism evidence="6 7">
    <name type="scientific">Melipona quadrifasciata</name>
    <dbReference type="NCBI Taxonomy" id="166423"/>
    <lineage>
        <taxon>Eukaryota</taxon>
        <taxon>Metazoa</taxon>
        <taxon>Ecdysozoa</taxon>
        <taxon>Arthropoda</taxon>
        <taxon>Hexapoda</taxon>
        <taxon>Insecta</taxon>
        <taxon>Pterygota</taxon>
        <taxon>Neoptera</taxon>
        <taxon>Endopterygota</taxon>
        <taxon>Hymenoptera</taxon>
        <taxon>Apocrita</taxon>
        <taxon>Aculeata</taxon>
        <taxon>Apoidea</taxon>
        <taxon>Anthophila</taxon>
        <taxon>Apidae</taxon>
        <taxon>Melipona</taxon>
    </lineage>
</organism>
<evidence type="ECO:0000259" key="5">
    <source>
        <dbReference type="Pfam" id="PF00361"/>
    </source>
</evidence>
<sequence>MAARRETASSAEVARRKQGAARIPQIRVSNTRLAQAASGCAPSVDVLPIFDVKQRRVCGTPLGWVRTSLVGLVTTTKASRVLGLTKANFGMDFKKIIALSTLSQLGLTTRILRFGLIELAFLHLFIRAPFKSIMFICAERFIRYIKEQVIRIVSRGMYCFLIFVGKCMCVCIRYWADRRLRIAYVMCSIKGTLLLLYHQQFLQHVDEQSRDFAYSLRRLYRIRGDADGECSFRHLPSLGNSSFGPSRGEYGEINVETTRSRSDACRLQRVITDDGARDVQSVALTELQPLGPVSGNIPHGKPTGHSAKEKSIKVGIVKFVNTNDLGFDLLAVADNAAFTSAPTYELQIMQALKPDKRTGVEVA</sequence>
<dbReference type="Proteomes" id="UP000053105">
    <property type="component" value="Unassembled WGS sequence"/>
</dbReference>
<dbReference type="GO" id="GO:0008137">
    <property type="term" value="F:NADH dehydrogenase (ubiquinone) activity"/>
    <property type="evidence" value="ECO:0007669"/>
    <property type="project" value="UniProtKB-EC"/>
</dbReference>
<comment type="catalytic activity">
    <reaction evidence="3">
        <text>a ubiquinone + NADH + 5 H(+)(in) = a ubiquinol + NAD(+) + 4 H(+)(out)</text>
        <dbReference type="Rhea" id="RHEA:29091"/>
        <dbReference type="Rhea" id="RHEA-COMP:9565"/>
        <dbReference type="Rhea" id="RHEA-COMP:9566"/>
        <dbReference type="ChEBI" id="CHEBI:15378"/>
        <dbReference type="ChEBI" id="CHEBI:16389"/>
        <dbReference type="ChEBI" id="CHEBI:17976"/>
        <dbReference type="ChEBI" id="CHEBI:57540"/>
        <dbReference type="ChEBI" id="CHEBI:57945"/>
        <dbReference type="EC" id="7.1.1.2"/>
    </reaction>
</comment>
<comment type="function">
    <text evidence="1">Core subunit of the mitochondrial membrane respiratory chain NADH dehydrogenase (Complex I) that is believed to belong to the minimal assembly required for catalysis. Complex I functions in the transfer of electrons from NADH to the respiratory chain. The immediate electron acceptor for the enzyme is believed to be ubiquinone.</text>
</comment>
<feature type="transmembrane region" description="Helical" evidence="4">
    <location>
        <begin position="158"/>
        <end position="176"/>
    </location>
</feature>
<dbReference type="EC" id="7.1.1.2" evidence="2"/>
<keyword evidence="4" id="KW-0812">Transmembrane</keyword>
<evidence type="ECO:0000313" key="7">
    <source>
        <dbReference type="Proteomes" id="UP000053105"/>
    </source>
</evidence>
<dbReference type="Pfam" id="PF00361">
    <property type="entry name" value="Proton_antipo_M"/>
    <property type="match status" value="1"/>
</dbReference>
<evidence type="ECO:0000256" key="4">
    <source>
        <dbReference type="SAM" id="Phobius"/>
    </source>
</evidence>
<proteinExistence type="predicted"/>
<dbReference type="EMBL" id="KQ435897">
    <property type="protein sequence ID" value="KOX69215.1"/>
    <property type="molecule type" value="Genomic_DNA"/>
</dbReference>
<gene>
    <name evidence="6" type="ORF">WN51_06635</name>
</gene>
<name>A0A0M8ZQS3_9HYME</name>
<reference evidence="6 7" key="1">
    <citation type="submission" date="2015-07" db="EMBL/GenBank/DDBJ databases">
        <title>The genome of Melipona quadrifasciata.</title>
        <authorList>
            <person name="Pan H."/>
            <person name="Kapheim K."/>
        </authorList>
    </citation>
    <scope>NUCLEOTIDE SEQUENCE [LARGE SCALE GENOMIC DNA]</scope>
    <source>
        <strain evidence="6">0111107301</strain>
        <tissue evidence="6">Whole body</tissue>
    </source>
</reference>
<keyword evidence="4" id="KW-0472">Membrane</keyword>
<dbReference type="InterPro" id="IPR001750">
    <property type="entry name" value="ND/Mrp_TM"/>
</dbReference>
<feature type="domain" description="NADH:quinone oxidoreductase/Mrp antiporter transmembrane" evidence="5">
    <location>
        <begin position="76"/>
        <end position="148"/>
    </location>
</feature>
<dbReference type="AlphaFoldDB" id="A0A0M8ZQS3"/>
<accession>A0A0M8ZQS3</accession>